<dbReference type="EMBL" id="LFTY01000002">
    <property type="protein sequence ID" value="KMW57547.1"/>
    <property type="molecule type" value="Genomic_DNA"/>
</dbReference>
<evidence type="ECO:0000313" key="2">
    <source>
        <dbReference type="Proteomes" id="UP000037178"/>
    </source>
</evidence>
<evidence type="ECO:0000313" key="1">
    <source>
        <dbReference type="EMBL" id="KMW57547.1"/>
    </source>
</evidence>
<dbReference type="Proteomes" id="UP000037178">
    <property type="component" value="Unassembled WGS sequence"/>
</dbReference>
<name>A0A0J9E494_9RHOB</name>
<keyword evidence="2" id="KW-1185">Reference proteome</keyword>
<evidence type="ECO:0008006" key="3">
    <source>
        <dbReference type="Google" id="ProtNLM"/>
    </source>
</evidence>
<dbReference type="RefSeq" id="WP_049643260.1">
    <property type="nucleotide sequence ID" value="NZ_LFTY01000002.1"/>
</dbReference>
<protein>
    <recommendedName>
        <fullName evidence="3">DUF1127 domain-containing protein</fullName>
    </recommendedName>
</protein>
<accession>A0A0J9E494</accession>
<dbReference type="PATRIC" id="fig|1675527.3.peg.2635"/>
<organism evidence="1 2">
    <name type="scientific">Candidatus Rhodobacter oscarellae</name>
    <dbReference type="NCBI Taxonomy" id="1675527"/>
    <lineage>
        <taxon>Bacteria</taxon>
        <taxon>Pseudomonadati</taxon>
        <taxon>Pseudomonadota</taxon>
        <taxon>Alphaproteobacteria</taxon>
        <taxon>Rhodobacterales</taxon>
        <taxon>Rhodobacter group</taxon>
        <taxon>Rhodobacter</taxon>
    </lineage>
</organism>
<sequence>MATATLTAPASRNPLTAVLAFFSLFRRAQRFEYLFSLNDAQLKARGLDREMLARHYISGLTTN</sequence>
<reference evidence="1 2" key="1">
    <citation type="submission" date="2015-06" db="EMBL/GenBank/DDBJ databases">
        <title>Draft genome sequence of an Alphaproteobacteria species associated to the Mediterranean sponge Oscarella lobularis.</title>
        <authorList>
            <person name="Jourda C."/>
            <person name="Santini S."/>
            <person name="Claverie J.-M."/>
        </authorList>
    </citation>
    <scope>NUCLEOTIDE SEQUENCE [LARGE SCALE GENOMIC DNA]</scope>
    <source>
        <strain evidence="1">IGS</strain>
    </source>
</reference>
<dbReference type="AlphaFoldDB" id="A0A0J9E494"/>
<comment type="caution">
    <text evidence="1">The sequence shown here is derived from an EMBL/GenBank/DDBJ whole genome shotgun (WGS) entry which is preliminary data.</text>
</comment>
<gene>
    <name evidence="1" type="ORF">AIOL_002512</name>
</gene>
<proteinExistence type="predicted"/>